<dbReference type="EMBL" id="JABVCQ010000013">
    <property type="protein sequence ID" value="MBB1126074.1"/>
    <property type="molecule type" value="Genomic_DNA"/>
</dbReference>
<dbReference type="Gene3D" id="3.40.50.300">
    <property type="entry name" value="P-loop containing nucleotide triphosphate hydrolases"/>
    <property type="match status" value="1"/>
</dbReference>
<dbReference type="InterPro" id="IPR027600">
    <property type="entry name" value="HprK-rel_A"/>
</dbReference>
<organism evidence="1 2">
    <name type="scientific">Thiospirillum jenense</name>
    <dbReference type="NCBI Taxonomy" id="1653858"/>
    <lineage>
        <taxon>Bacteria</taxon>
        <taxon>Pseudomonadati</taxon>
        <taxon>Pseudomonadota</taxon>
        <taxon>Gammaproteobacteria</taxon>
        <taxon>Chromatiales</taxon>
        <taxon>Chromatiaceae</taxon>
        <taxon>Thiospirillum</taxon>
    </lineage>
</organism>
<dbReference type="NCBIfam" id="TIGR04352">
    <property type="entry name" value="HprK_rel_A"/>
    <property type="match status" value="1"/>
</dbReference>
<dbReference type="AlphaFoldDB" id="A0A839HBZ0"/>
<keyword evidence="1" id="KW-0418">Kinase</keyword>
<name>A0A839HBZ0_9GAMM</name>
<gene>
    <name evidence="1" type="ORF">HUK38_07500</name>
</gene>
<dbReference type="RefSeq" id="WP_182583702.1">
    <property type="nucleotide sequence ID" value="NZ_JABVCQ010000013.1"/>
</dbReference>
<comment type="caution">
    <text evidence="1">The sequence shown here is derived from an EMBL/GenBank/DDBJ whole genome shotgun (WGS) entry which is preliminary data.</text>
</comment>
<protein>
    <submittedName>
        <fullName evidence="1">HprK-related kinase A</fullName>
    </submittedName>
</protein>
<proteinExistence type="predicted"/>
<dbReference type="Proteomes" id="UP000548632">
    <property type="component" value="Unassembled WGS sequence"/>
</dbReference>
<evidence type="ECO:0000313" key="2">
    <source>
        <dbReference type="Proteomes" id="UP000548632"/>
    </source>
</evidence>
<sequence>MILANLTTADLTERLTSRAGLALGIGPFHLRLTSDVAAITPLLQQLYRHYPLTDQVIRDFHLHLSGSALHRRWLRPQVQLLVDGRAPFEPLPAAHHLPALEWGMNWCIALRCNHLLMLHAAVVARGEHAIVLPAWPGHGKSTLCAALIHSGWRLLSDEFGLVRPADGALLPLPRLIPIKNAAVTALQTFAPSAEFGPTFYATRKGDLAHLCPPGESIAQSDQIARPRWLIFPRWQAGAALNLQPVSPTQAFLRVATNAFNYETLGGSAFTLVTEMVRSCNCYSLTYSALPAAVAALETLT</sequence>
<reference evidence="1 2" key="1">
    <citation type="journal article" date="2020" name="Arch. Microbiol.">
        <title>The genome sequence of the giant phototrophic gammaproteobacterium Thiospirillum jenense gives insight into its physiological properties and phylogenetic relationships.</title>
        <authorList>
            <person name="Imhoff J.F."/>
            <person name="Meyer T.E."/>
            <person name="Kyndt J.A."/>
        </authorList>
    </citation>
    <scope>NUCLEOTIDE SEQUENCE [LARGE SCALE GENOMIC DNA]</scope>
    <source>
        <strain evidence="1 2">DSM 216</strain>
    </source>
</reference>
<accession>A0A839HBZ0</accession>
<dbReference type="InterPro" id="IPR027417">
    <property type="entry name" value="P-loop_NTPase"/>
</dbReference>
<keyword evidence="2" id="KW-1185">Reference proteome</keyword>
<keyword evidence="1" id="KW-0808">Transferase</keyword>
<dbReference type="GO" id="GO:0016301">
    <property type="term" value="F:kinase activity"/>
    <property type="evidence" value="ECO:0007669"/>
    <property type="project" value="UniProtKB-KW"/>
</dbReference>
<evidence type="ECO:0000313" key="1">
    <source>
        <dbReference type="EMBL" id="MBB1126074.1"/>
    </source>
</evidence>
<dbReference type="SUPFAM" id="SSF53795">
    <property type="entry name" value="PEP carboxykinase-like"/>
    <property type="match status" value="1"/>
</dbReference>